<dbReference type="KEGG" id="mlut:JET14_02490"/>
<keyword evidence="1" id="KW-0812">Transmembrane</keyword>
<accession>A0A7T7KM05</accession>
<dbReference type="Pfam" id="PF09898">
    <property type="entry name" value="DUF2125"/>
    <property type="match status" value="1"/>
</dbReference>
<evidence type="ECO:0000256" key="1">
    <source>
        <dbReference type="SAM" id="Phobius"/>
    </source>
</evidence>
<gene>
    <name evidence="2" type="ORF">JET14_02490</name>
</gene>
<evidence type="ECO:0000313" key="2">
    <source>
        <dbReference type="EMBL" id="QQM31068.1"/>
    </source>
</evidence>
<dbReference type="EMBL" id="CP066786">
    <property type="protein sequence ID" value="QQM31068.1"/>
    <property type="molecule type" value="Genomic_DNA"/>
</dbReference>
<proteinExistence type="predicted"/>
<organism evidence="2 3">
    <name type="scientific">Martelella lutilitoris</name>
    <dbReference type="NCBI Taxonomy" id="2583532"/>
    <lineage>
        <taxon>Bacteria</taxon>
        <taxon>Pseudomonadati</taxon>
        <taxon>Pseudomonadota</taxon>
        <taxon>Alphaproteobacteria</taxon>
        <taxon>Hyphomicrobiales</taxon>
        <taxon>Aurantimonadaceae</taxon>
        <taxon>Martelella</taxon>
    </lineage>
</organism>
<sequence>MAGSTRTRKYLKWSLVVLVILLLAYALGWFFIARTVKARIFDLLEGQSGNETVVSCEDIGYQGFPASFGFFCDSLHVRDRKTDAVFDTPRLLAEAPVYAPWSVMATVTGPATLDNDAGMILRSEWEHLGGKLIYGRAGPRLISYDIEGLTARFAAPEGRQGTLTAEYAQGLVRDDDGDLDLAFTVTNGVLRPQNNAEALPAVSVNLLATIDDGGALLANKQIRSHGLRGKSGILNQATLAIGDRASHIAISGRFSFNKEGYLDGRFSVELTGIDGISQVLQLAFPQVARPVETVTGLIKSFTGGQRTMALDVRVNQGRAMLGFIPLGQIPPV</sequence>
<keyword evidence="1" id="KW-1133">Transmembrane helix</keyword>
<dbReference type="InterPro" id="IPR018666">
    <property type="entry name" value="DUF2125"/>
</dbReference>
<dbReference type="Proteomes" id="UP000596083">
    <property type="component" value="Chromosome"/>
</dbReference>
<name>A0A7T7KM05_9HYPH</name>
<protein>
    <submittedName>
        <fullName evidence="2">DUF2125 domain-containing protein</fullName>
    </submittedName>
</protein>
<dbReference type="RefSeq" id="WP_200336651.1">
    <property type="nucleotide sequence ID" value="NZ_CP066786.1"/>
</dbReference>
<evidence type="ECO:0000313" key="3">
    <source>
        <dbReference type="Proteomes" id="UP000596083"/>
    </source>
</evidence>
<feature type="transmembrane region" description="Helical" evidence="1">
    <location>
        <begin position="12"/>
        <end position="32"/>
    </location>
</feature>
<keyword evidence="1" id="KW-0472">Membrane</keyword>
<reference evidence="2 3" key="1">
    <citation type="submission" date="2020-12" db="EMBL/GenBank/DDBJ databases">
        <authorList>
            <person name="Zheng R.K."/>
            <person name="Sun C.M."/>
        </authorList>
    </citation>
    <scope>NUCLEOTIDE SEQUENCE [LARGE SCALE GENOMIC DNA]</scope>
    <source>
        <strain evidence="2 3">ZRK001</strain>
    </source>
</reference>
<dbReference type="AlphaFoldDB" id="A0A7T7KM05"/>